<dbReference type="STRING" id="452589.G9NP20"/>
<protein>
    <recommendedName>
        <fullName evidence="1">ATP phosphoribosyltransferase</fullName>
    </recommendedName>
</protein>
<reference evidence="2 3" key="1">
    <citation type="journal article" date="2011" name="Genome Biol.">
        <title>Comparative genome sequence analysis underscores mycoparasitism as the ancestral life style of Trichoderma.</title>
        <authorList>
            <person name="Kubicek C.P."/>
            <person name="Herrera-Estrella A."/>
            <person name="Seidl-Seiboth V."/>
            <person name="Martinez D.A."/>
            <person name="Druzhinina I.S."/>
            <person name="Thon M."/>
            <person name="Zeilinger S."/>
            <person name="Casas-Flores S."/>
            <person name="Horwitz B.A."/>
            <person name="Mukherjee P.K."/>
            <person name="Mukherjee M."/>
            <person name="Kredics L."/>
            <person name="Alcaraz L.D."/>
            <person name="Aerts A."/>
            <person name="Antal Z."/>
            <person name="Atanasova L."/>
            <person name="Cervantes-Badillo M.G."/>
            <person name="Challacombe J."/>
            <person name="Chertkov O."/>
            <person name="McCluskey K."/>
            <person name="Coulpier F."/>
            <person name="Deshpande N."/>
            <person name="von Doehren H."/>
            <person name="Ebbole D.J."/>
            <person name="Esquivel-Naranjo E.U."/>
            <person name="Fekete E."/>
            <person name="Flipphi M."/>
            <person name="Glaser F."/>
            <person name="Gomez-Rodriguez E.Y."/>
            <person name="Gruber S."/>
            <person name="Han C."/>
            <person name="Henrissat B."/>
            <person name="Hermosa R."/>
            <person name="Hernandez-Onate M."/>
            <person name="Karaffa L."/>
            <person name="Kosti I."/>
            <person name="Le Crom S."/>
            <person name="Lindquist E."/>
            <person name="Lucas S."/>
            <person name="Luebeck M."/>
            <person name="Luebeck P.S."/>
            <person name="Margeot A."/>
            <person name="Metz B."/>
            <person name="Misra M."/>
            <person name="Nevalainen H."/>
            <person name="Omann M."/>
            <person name="Packer N."/>
            <person name="Perrone G."/>
            <person name="Uresti-Rivera E.E."/>
            <person name="Salamov A."/>
            <person name="Schmoll M."/>
            <person name="Seiboth B."/>
            <person name="Shapiro H."/>
            <person name="Sukno S."/>
            <person name="Tamayo-Ramos J.A."/>
            <person name="Tisch D."/>
            <person name="Wiest A."/>
            <person name="Wilkinson H.H."/>
            <person name="Zhang M."/>
            <person name="Coutinho P.M."/>
            <person name="Kenerley C.M."/>
            <person name="Monte E."/>
            <person name="Baker S.E."/>
            <person name="Grigoriev I.V."/>
        </authorList>
    </citation>
    <scope>NUCLEOTIDE SEQUENCE [LARGE SCALE GENOMIC DNA]</scope>
    <source>
        <strain evidence="3">ATCC 20476 / IMI 206040</strain>
    </source>
</reference>
<dbReference type="eggNOG" id="ENOG502S6WE">
    <property type="taxonomic scope" value="Eukaryota"/>
</dbReference>
<dbReference type="HOGENOM" id="CLU_120084_0_0_1"/>
<dbReference type="OrthoDB" id="15981at2759"/>
<dbReference type="SUPFAM" id="SSF102705">
    <property type="entry name" value="NIF3 (NGG1p interacting factor 3)-like"/>
    <property type="match status" value="1"/>
</dbReference>
<dbReference type="Gene3D" id="3.30.70.120">
    <property type="match status" value="1"/>
</dbReference>
<proteinExistence type="predicted"/>
<keyword evidence="3" id="KW-1185">Reference proteome</keyword>
<name>G9NP20_HYPAI</name>
<gene>
    <name evidence="2" type="ORF">TRIATDRAFT_298764</name>
</gene>
<dbReference type="AlphaFoldDB" id="G9NP20"/>
<evidence type="ECO:0000313" key="2">
    <source>
        <dbReference type="EMBL" id="EHK47806.1"/>
    </source>
</evidence>
<comment type="caution">
    <text evidence="2">The sequence shown here is derived from an EMBL/GenBank/DDBJ whole genome shotgun (WGS) entry which is preliminary data.</text>
</comment>
<dbReference type="Proteomes" id="UP000005426">
    <property type="component" value="Unassembled WGS sequence"/>
</dbReference>
<dbReference type="PANTHER" id="PTHR41774:SF1">
    <property type="entry name" value="NGG1P INTERACTING FACTOR NIF3"/>
    <property type="match status" value="1"/>
</dbReference>
<accession>G9NP20</accession>
<evidence type="ECO:0000256" key="1">
    <source>
        <dbReference type="ARBA" id="ARBA00020998"/>
    </source>
</evidence>
<dbReference type="InterPro" id="IPR015867">
    <property type="entry name" value="N-reg_PII/ATP_PRibTrfase_C"/>
</dbReference>
<dbReference type="PANTHER" id="PTHR41774">
    <property type="match status" value="1"/>
</dbReference>
<evidence type="ECO:0000313" key="3">
    <source>
        <dbReference type="Proteomes" id="UP000005426"/>
    </source>
</evidence>
<organism evidence="2 3">
    <name type="scientific">Hypocrea atroviridis (strain ATCC 20476 / IMI 206040)</name>
    <name type="common">Trichoderma atroviride</name>
    <dbReference type="NCBI Taxonomy" id="452589"/>
    <lineage>
        <taxon>Eukaryota</taxon>
        <taxon>Fungi</taxon>
        <taxon>Dikarya</taxon>
        <taxon>Ascomycota</taxon>
        <taxon>Pezizomycotina</taxon>
        <taxon>Sordariomycetes</taxon>
        <taxon>Hypocreomycetidae</taxon>
        <taxon>Hypocreales</taxon>
        <taxon>Hypocreaceae</taxon>
        <taxon>Trichoderma</taxon>
    </lineage>
</organism>
<dbReference type="InterPro" id="IPR036069">
    <property type="entry name" value="DUF34/NIF3_sf"/>
</dbReference>
<dbReference type="EMBL" id="ABDG02000020">
    <property type="protein sequence ID" value="EHK47806.1"/>
    <property type="molecule type" value="Genomic_DNA"/>
</dbReference>
<sequence length="162" mass="18054">MAVPKSPASLVLRRRKLFLTNTFDQMKTIAFQIFRPRTLPLLRARILSPSYFQSQPRVCFFSEAKERHRNMATVFRLIFYVPETHVEACKAAIFAAGAGIYPNSSYSECCWTTSGTGQFRPVAGANPHIGTVDKLESVTEVRVEAPCVGRDVAKAAVEALKK</sequence>